<keyword evidence="8 12" id="KW-0406">Ion transport</keyword>
<dbReference type="PANTHER" id="PTHR11690:SF248">
    <property type="entry name" value="PICKPOCKET 17, ISOFORM A"/>
    <property type="match status" value="1"/>
</dbReference>
<evidence type="ECO:0000256" key="6">
    <source>
        <dbReference type="ARBA" id="ARBA00022989"/>
    </source>
</evidence>
<reference evidence="14 15" key="1">
    <citation type="submission" date="2019-07" db="EMBL/GenBank/DDBJ databases">
        <title>Draft genome assembly of a fouling barnacle, Amphibalanus amphitrite (Darwin, 1854): The first reference genome for Thecostraca.</title>
        <authorList>
            <person name="Kim W."/>
        </authorList>
    </citation>
    <scope>NUCLEOTIDE SEQUENCE [LARGE SCALE GENOMIC DNA]</scope>
    <source>
        <strain evidence="14">SNU_AA5</strain>
        <tissue evidence="14">Soma without cirri and trophi</tissue>
    </source>
</reference>
<dbReference type="GO" id="GO:0005886">
    <property type="term" value="C:plasma membrane"/>
    <property type="evidence" value="ECO:0007669"/>
    <property type="project" value="TreeGrafter"/>
</dbReference>
<keyword evidence="3 12" id="KW-0813">Transport</keyword>
<evidence type="ECO:0000256" key="5">
    <source>
        <dbReference type="ARBA" id="ARBA00022692"/>
    </source>
</evidence>
<organism evidence="14 15">
    <name type="scientific">Amphibalanus amphitrite</name>
    <name type="common">Striped barnacle</name>
    <name type="synonym">Balanus amphitrite</name>
    <dbReference type="NCBI Taxonomy" id="1232801"/>
    <lineage>
        <taxon>Eukaryota</taxon>
        <taxon>Metazoa</taxon>
        <taxon>Ecdysozoa</taxon>
        <taxon>Arthropoda</taxon>
        <taxon>Crustacea</taxon>
        <taxon>Multicrustacea</taxon>
        <taxon>Cirripedia</taxon>
        <taxon>Thoracica</taxon>
        <taxon>Thoracicalcarea</taxon>
        <taxon>Balanomorpha</taxon>
        <taxon>Balanoidea</taxon>
        <taxon>Balanidae</taxon>
        <taxon>Amphibalaninae</taxon>
        <taxon>Amphibalanus</taxon>
    </lineage>
</organism>
<keyword evidence="10 12" id="KW-0739">Sodium transport</keyword>
<evidence type="ECO:0000256" key="13">
    <source>
        <dbReference type="SAM" id="Phobius"/>
    </source>
</evidence>
<gene>
    <name evidence="14" type="primary">Asic3_4</name>
    <name evidence="14" type="ORF">FJT64_005455</name>
</gene>
<comment type="caution">
    <text evidence="14">The sequence shown here is derived from an EMBL/GenBank/DDBJ whole genome shotgun (WGS) entry which is preliminary data.</text>
</comment>
<dbReference type="PRINTS" id="PR01078">
    <property type="entry name" value="AMINACHANNEL"/>
</dbReference>
<keyword evidence="9 13" id="KW-0472">Membrane</keyword>
<evidence type="ECO:0000256" key="10">
    <source>
        <dbReference type="ARBA" id="ARBA00023201"/>
    </source>
</evidence>
<evidence type="ECO:0000256" key="11">
    <source>
        <dbReference type="ARBA" id="ARBA00023303"/>
    </source>
</evidence>
<comment type="similarity">
    <text evidence="2 12">Belongs to the amiloride-sensitive sodium channel (TC 1.A.6) family.</text>
</comment>
<evidence type="ECO:0000256" key="7">
    <source>
        <dbReference type="ARBA" id="ARBA00023053"/>
    </source>
</evidence>
<proteinExistence type="inferred from homology"/>
<evidence type="ECO:0000313" key="15">
    <source>
        <dbReference type="Proteomes" id="UP000440578"/>
    </source>
</evidence>
<dbReference type="PANTHER" id="PTHR11690">
    <property type="entry name" value="AMILORIDE-SENSITIVE SODIUM CHANNEL-RELATED"/>
    <property type="match status" value="1"/>
</dbReference>
<evidence type="ECO:0000256" key="8">
    <source>
        <dbReference type="ARBA" id="ARBA00023065"/>
    </source>
</evidence>
<dbReference type="Pfam" id="PF00858">
    <property type="entry name" value="ASC"/>
    <property type="match status" value="1"/>
</dbReference>
<dbReference type="OrthoDB" id="6344829at2759"/>
<name>A0A6A4VZP5_AMPAM</name>
<keyword evidence="15" id="KW-1185">Reference proteome</keyword>
<evidence type="ECO:0000313" key="14">
    <source>
        <dbReference type="EMBL" id="KAF0297074.1"/>
    </source>
</evidence>
<sequence length="508" mass="56066">MGVPPRPSSAVSKWCAQEVDLGCPDAPAPVRRPATTIVIRSGRLGERSPAGAARTAVSVERRCGSGRPAGAGPRPPLWRRLLSRRGLHLQLQLVWLLVALLCVAVLIAQIVDRIQTLGNPPIGTESRRVYNTSMYYPAVTICHMEGFKRSVVSRYNQSWDRNSRAFQARWSRFPWQSATLEQLWTEASYSPQETIMTCQLGDGRNDGVCPVWAGLADGLRSFELSWQLQPLSGGCTTLRPRADLHPRPGIETGIQLYLRSDPDEYVSPGMGVGWTVTVHDPKYNWSDLALGWYDSLSVLTGDRVQAKLEGSFHSSVQRQDASCADVKDYNVASCHYNCIADRLEAKYGCRPPWIAGAQPLCNDSASFEPLLSSVVRREDSLYSECLARCIRPCDNNFYSLYVMSVSGAAELLANNISQVQIYYPTGLTARAAQYRAYSGIQFLADVGGLLGLLLGVSVLSTAQVIKDGCLWAARRYWRLEEEDDQWDEEAHELVAAASCGIAGQTAKR</sequence>
<feature type="transmembrane region" description="Helical" evidence="13">
    <location>
        <begin position="89"/>
        <end position="111"/>
    </location>
</feature>
<accession>A0A6A4VZP5</accession>
<dbReference type="AlphaFoldDB" id="A0A6A4VZP5"/>
<dbReference type="GO" id="GO:0015280">
    <property type="term" value="F:ligand-gated sodium channel activity"/>
    <property type="evidence" value="ECO:0007669"/>
    <property type="project" value="TreeGrafter"/>
</dbReference>
<keyword evidence="6 13" id="KW-1133">Transmembrane helix</keyword>
<comment type="subcellular location">
    <subcellularLocation>
        <location evidence="1">Membrane</location>
        <topology evidence="1">Multi-pass membrane protein</topology>
    </subcellularLocation>
</comment>
<evidence type="ECO:0000256" key="9">
    <source>
        <dbReference type="ARBA" id="ARBA00023136"/>
    </source>
</evidence>
<protein>
    <submittedName>
        <fullName evidence="14">Acid-sensing ion channel 3</fullName>
    </submittedName>
</protein>
<keyword evidence="5 12" id="KW-0812">Transmembrane</keyword>
<dbReference type="EMBL" id="VIIS01001514">
    <property type="protein sequence ID" value="KAF0297074.1"/>
    <property type="molecule type" value="Genomic_DNA"/>
</dbReference>
<dbReference type="Gene3D" id="1.10.287.770">
    <property type="entry name" value="YojJ-like"/>
    <property type="match status" value="1"/>
</dbReference>
<evidence type="ECO:0000256" key="2">
    <source>
        <dbReference type="ARBA" id="ARBA00007193"/>
    </source>
</evidence>
<keyword evidence="11 12" id="KW-0407">Ion channel</keyword>
<evidence type="ECO:0000256" key="12">
    <source>
        <dbReference type="RuleBase" id="RU000679"/>
    </source>
</evidence>
<evidence type="ECO:0000256" key="3">
    <source>
        <dbReference type="ARBA" id="ARBA00022448"/>
    </source>
</evidence>
<dbReference type="Proteomes" id="UP000440578">
    <property type="component" value="Unassembled WGS sequence"/>
</dbReference>
<keyword evidence="4 12" id="KW-0894">Sodium channel</keyword>
<keyword evidence="7" id="KW-0915">Sodium</keyword>
<dbReference type="InterPro" id="IPR001873">
    <property type="entry name" value="ENaC"/>
</dbReference>
<evidence type="ECO:0000256" key="4">
    <source>
        <dbReference type="ARBA" id="ARBA00022461"/>
    </source>
</evidence>
<evidence type="ECO:0000256" key="1">
    <source>
        <dbReference type="ARBA" id="ARBA00004141"/>
    </source>
</evidence>